<evidence type="ECO:0000313" key="2">
    <source>
        <dbReference type="EMBL" id="GBN72957.1"/>
    </source>
</evidence>
<protein>
    <submittedName>
        <fullName evidence="2">Uncharacterized protein</fullName>
    </submittedName>
</protein>
<proteinExistence type="predicted"/>
<dbReference type="Proteomes" id="UP000499080">
    <property type="component" value="Unassembled WGS sequence"/>
</dbReference>
<dbReference type="EMBL" id="BGPR01143803">
    <property type="protein sequence ID" value="GBN72957.1"/>
    <property type="molecule type" value="Genomic_DNA"/>
</dbReference>
<dbReference type="AlphaFoldDB" id="A0A4Y2RB14"/>
<gene>
    <name evidence="2" type="ORF">AVEN_196748_1</name>
</gene>
<keyword evidence="3" id="KW-1185">Reference proteome</keyword>
<organism evidence="2 3">
    <name type="scientific">Araneus ventricosus</name>
    <name type="common">Orbweaver spider</name>
    <name type="synonym">Epeira ventricosa</name>
    <dbReference type="NCBI Taxonomy" id="182803"/>
    <lineage>
        <taxon>Eukaryota</taxon>
        <taxon>Metazoa</taxon>
        <taxon>Ecdysozoa</taxon>
        <taxon>Arthropoda</taxon>
        <taxon>Chelicerata</taxon>
        <taxon>Arachnida</taxon>
        <taxon>Araneae</taxon>
        <taxon>Araneomorphae</taxon>
        <taxon>Entelegynae</taxon>
        <taxon>Araneoidea</taxon>
        <taxon>Araneidae</taxon>
        <taxon>Araneus</taxon>
    </lineage>
</organism>
<name>A0A4Y2RB14_ARAVE</name>
<feature type="region of interest" description="Disordered" evidence="1">
    <location>
        <begin position="63"/>
        <end position="87"/>
    </location>
</feature>
<comment type="caution">
    <text evidence="2">The sequence shown here is derived from an EMBL/GenBank/DDBJ whole genome shotgun (WGS) entry which is preliminary data.</text>
</comment>
<evidence type="ECO:0000256" key="1">
    <source>
        <dbReference type="SAM" id="MobiDB-lite"/>
    </source>
</evidence>
<sequence length="143" mass="15106">MQRGDTFIGEYTRSLGETTPARLVNAPCFRGRYPIVGSGSSNRRNHKICVKRSTTACIEDSLTSVGYPEGSGGNAGDRHGLGAEEGEGPLLHAFPRELGEDVPGSGAGDAQAGHLVRQVLEVHPAAPRPSVVFEPPAKMRSVN</sequence>
<reference evidence="2 3" key="1">
    <citation type="journal article" date="2019" name="Sci. Rep.">
        <title>Orb-weaving spider Araneus ventricosus genome elucidates the spidroin gene catalogue.</title>
        <authorList>
            <person name="Kono N."/>
            <person name="Nakamura H."/>
            <person name="Ohtoshi R."/>
            <person name="Moran D.A.P."/>
            <person name="Shinohara A."/>
            <person name="Yoshida Y."/>
            <person name="Fujiwara M."/>
            <person name="Mori M."/>
            <person name="Tomita M."/>
            <person name="Arakawa K."/>
        </authorList>
    </citation>
    <scope>NUCLEOTIDE SEQUENCE [LARGE SCALE GENOMIC DNA]</scope>
</reference>
<accession>A0A4Y2RB14</accession>
<evidence type="ECO:0000313" key="3">
    <source>
        <dbReference type="Proteomes" id="UP000499080"/>
    </source>
</evidence>